<proteinExistence type="predicted"/>
<organism evidence="2 5">
    <name type="scientific">Spodoptera exigua</name>
    <name type="common">Beet armyworm</name>
    <name type="synonym">Noctua fulgens</name>
    <dbReference type="NCBI Taxonomy" id="7107"/>
    <lineage>
        <taxon>Eukaryota</taxon>
        <taxon>Metazoa</taxon>
        <taxon>Ecdysozoa</taxon>
        <taxon>Arthropoda</taxon>
        <taxon>Hexapoda</taxon>
        <taxon>Insecta</taxon>
        <taxon>Pterygota</taxon>
        <taxon>Neoptera</taxon>
        <taxon>Endopterygota</taxon>
        <taxon>Lepidoptera</taxon>
        <taxon>Glossata</taxon>
        <taxon>Ditrysia</taxon>
        <taxon>Noctuoidea</taxon>
        <taxon>Noctuidae</taxon>
        <taxon>Amphipyrinae</taxon>
        <taxon>Spodoptera</taxon>
    </lineage>
</organism>
<keyword evidence="1" id="KW-0732">Signal</keyword>
<sequence length="92" mass="10652">MAYARTALFYACALAANAAAYAAPALPAKSDNNNKGVKKVQVDTIVVRRMHNAYFYPYNLWPLPKYNVRDNEEFQEYPHIRISNSNRKRNER</sequence>
<dbReference type="EMBL" id="JACEFF010000852">
    <property type="protein sequence ID" value="KAH9629740.1"/>
    <property type="molecule type" value="Genomic_DNA"/>
</dbReference>
<comment type="caution">
    <text evidence="2">The sequence shown here is derived from an EMBL/GenBank/DDBJ whole genome shotgun (WGS) entry which is preliminary data.</text>
</comment>
<gene>
    <name evidence="4" type="ORF">HF086_009867</name>
    <name evidence="3" type="ORF">HW555_003690</name>
    <name evidence="2" type="ORF">HW555_010330</name>
</gene>
<dbReference type="EMBL" id="JACKWZ010000254">
    <property type="protein sequence ID" value="KAF9410634.1"/>
    <property type="molecule type" value="Genomic_DNA"/>
</dbReference>
<feature type="chain" id="PRO_5036240245" evidence="1">
    <location>
        <begin position="23"/>
        <end position="92"/>
    </location>
</feature>
<dbReference type="Proteomes" id="UP000814243">
    <property type="component" value="Unassembled WGS sequence"/>
</dbReference>
<reference evidence="2" key="1">
    <citation type="submission" date="2020-08" db="EMBL/GenBank/DDBJ databases">
        <title>Spodoptera exigua strain:BAW_Kor-Di-RS1 Genome sequencing and assembly.</title>
        <authorList>
            <person name="Kim J."/>
            <person name="Nam H.Y."/>
            <person name="Kwon M."/>
            <person name="Choi J.H."/>
            <person name="Cho S.R."/>
            <person name="Kim G.-H."/>
        </authorList>
    </citation>
    <scope>NUCLEOTIDE SEQUENCE</scope>
    <source>
        <strain evidence="2">BAW_Kor-Di-RS1</strain>
        <tissue evidence="2">Whole-body</tissue>
    </source>
</reference>
<evidence type="ECO:0000256" key="1">
    <source>
        <dbReference type="SAM" id="SignalP"/>
    </source>
</evidence>
<evidence type="ECO:0000313" key="4">
    <source>
        <dbReference type="EMBL" id="KAH9629740.1"/>
    </source>
</evidence>
<accession>A0A835GBE4</accession>
<evidence type="ECO:0000313" key="2">
    <source>
        <dbReference type="EMBL" id="KAF9410634.1"/>
    </source>
</evidence>
<dbReference type="EMBL" id="JACKWZ010000038">
    <property type="protein sequence ID" value="KAF9419857.1"/>
    <property type="molecule type" value="Genomic_DNA"/>
</dbReference>
<feature type="signal peptide" evidence="1">
    <location>
        <begin position="1"/>
        <end position="22"/>
    </location>
</feature>
<dbReference type="AlphaFoldDB" id="A0A835GBE4"/>
<reference evidence="4" key="2">
    <citation type="journal article" date="2021" name="G3 (Bethesda)">
        <title>Genome and transcriptome analysis of the beet armyworm Spodoptera exigua reveals targets for pest control. .</title>
        <authorList>
            <person name="Simon S."/>
            <person name="Breeschoten T."/>
            <person name="Jansen H.J."/>
            <person name="Dirks R.P."/>
            <person name="Schranz M.E."/>
            <person name="Ros V.I.D."/>
        </authorList>
    </citation>
    <scope>NUCLEOTIDE SEQUENCE</scope>
    <source>
        <strain evidence="4">TB_SE_WUR_2020</strain>
    </source>
</reference>
<name>A0A835GBE4_SPOEX</name>
<evidence type="ECO:0000313" key="5">
    <source>
        <dbReference type="Proteomes" id="UP000648187"/>
    </source>
</evidence>
<keyword evidence="5" id="KW-1185">Reference proteome</keyword>
<dbReference type="OrthoDB" id="7339926at2759"/>
<evidence type="ECO:0000313" key="3">
    <source>
        <dbReference type="EMBL" id="KAF9419857.1"/>
    </source>
</evidence>
<protein>
    <submittedName>
        <fullName evidence="2">Uncharacterized protein</fullName>
    </submittedName>
</protein>
<dbReference type="Proteomes" id="UP000648187">
    <property type="component" value="Unassembled WGS sequence"/>
</dbReference>